<evidence type="ECO:0008006" key="4">
    <source>
        <dbReference type="Google" id="ProtNLM"/>
    </source>
</evidence>
<dbReference type="PANTHER" id="PTHR33776">
    <property type="entry name" value="ENDO/EXONUCLEASE/PHOSPHATASE DOMAIN-CONTAINING PROTEIN"/>
    <property type="match status" value="1"/>
</dbReference>
<evidence type="ECO:0000256" key="1">
    <source>
        <dbReference type="SAM" id="Coils"/>
    </source>
</evidence>
<dbReference type="InterPro" id="IPR036691">
    <property type="entry name" value="Endo/exonu/phosph_ase_sf"/>
</dbReference>
<organism evidence="2 3">
    <name type="scientific">Chilo suppressalis</name>
    <name type="common">Asiatic rice borer moth</name>
    <dbReference type="NCBI Taxonomy" id="168631"/>
    <lineage>
        <taxon>Eukaryota</taxon>
        <taxon>Metazoa</taxon>
        <taxon>Ecdysozoa</taxon>
        <taxon>Arthropoda</taxon>
        <taxon>Hexapoda</taxon>
        <taxon>Insecta</taxon>
        <taxon>Pterygota</taxon>
        <taxon>Neoptera</taxon>
        <taxon>Endopterygota</taxon>
        <taxon>Lepidoptera</taxon>
        <taxon>Glossata</taxon>
        <taxon>Ditrysia</taxon>
        <taxon>Pyraloidea</taxon>
        <taxon>Crambidae</taxon>
        <taxon>Crambinae</taxon>
        <taxon>Chilo</taxon>
    </lineage>
</organism>
<proteinExistence type="predicted"/>
<keyword evidence="1" id="KW-0175">Coiled coil</keyword>
<keyword evidence="3" id="KW-1185">Reference proteome</keyword>
<sequence>MLRSPSKAGSDSDLTKVQSPSCPACFANARTKRKHEDVSITKEDFIAFKNELIQTLTSWTSDLDSKLDKMEHSLAQLQSTTSDFEMSLQFISQQYEDMQVKIINLEKQCKGNYLFISSLEAKVEDLQYNMKKNNLEIRNLPCEDNESNTDLIQMMINLASSLNCTLQPSDIRHIYRIPGKKGTTRPVILELNSITTKHAILTCVRDYNKSNQTQKLNYSHFGISGTPSPVYIQDDLTLTSKKLYYMARQLIKQKLYKFCWLAQGKRRRNLEDPHKITLAVDSITELANTIDQLTVSTTLNCQPEINLDCEVIILTECWLMRCKDIIPHIFDYSCHLTKNNCNQNDGIVIYVKNLGKYTVDEPDFSDASCLVIKIGTDKAIICIYRSPSFNDITKFLNSLDALLLTLTTFKCIAIVGDINLDISCSISSNKIADYLDLLASHGILPARTLSTRDGACLDHVLLKTNLSALTIVIDSLVTDHNSVLLCLNLKKRLNQFISTISKIDYKTLDCDRQIFSRFTNLPMLIKQ</sequence>
<dbReference type="EMBL" id="OU963913">
    <property type="protein sequence ID" value="CAH0402538.1"/>
    <property type="molecule type" value="Genomic_DNA"/>
</dbReference>
<dbReference type="SUPFAM" id="SSF56219">
    <property type="entry name" value="DNase I-like"/>
    <property type="match status" value="1"/>
</dbReference>
<dbReference type="Gene3D" id="3.60.10.10">
    <property type="entry name" value="Endonuclease/exonuclease/phosphatase"/>
    <property type="match status" value="1"/>
</dbReference>
<reference evidence="2" key="1">
    <citation type="submission" date="2021-12" db="EMBL/GenBank/DDBJ databases">
        <authorList>
            <person name="King R."/>
        </authorList>
    </citation>
    <scope>NUCLEOTIDE SEQUENCE</scope>
</reference>
<gene>
    <name evidence="2" type="ORF">CHILSU_LOCUS5779</name>
</gene>
<name>A0ABN8B2N4_CHISP</name>
<dbReference type="Proteomes" id="UP001153292">
    <property type="component" value="Chromosome 20"/>
</dbReference>
<accession>A0ABN8B2N4</accession>
<dbReference type="PANTHER" id="PTHR33776:SF4">
    <property type="entry name" value="ENDONUCLEASE_EXONUCLEASE_PHOSPHATASE DOMAIN-CONTAINING PROTEIN"/>
    <property type="match status" value="1"/>
</dbReference>
<evidence type="ECO:0000313" key="2">
    <source>
        <dbReference type="EMBL" id="CAH0402538.1"/>
    </source>
</evidence>
<feature type="coiled-coil region" evidence="1">
    <location>
        <begin position="88"/>
        <end position="136"/>
    </location>
</feature>
<evidence type="ECO:0000313" key="3">
    <source>
        <dbReference type="Proteomes" id="UP001153292"/>
    </source>
</evidence>
<protein>
    <recommendedName>
        <fullName evidence="4">Endonuclease/exonuclease/phosphatase domain-containing protein</fullName>
    </recommendedName>
</protein>